<dbReference type="GO" id="GO:0003677">
    <property type="term" value="F:DNA binding"/>
    <property type="evidence" value="ECO:0007669"/>
    <property type="project" value="InterPro"/>
</dbReference>
<sequence length="200" mass="22387">MASRASDSRDIKPTSFRVMGSKGMVYFTPKAARFRYDEQRDTWEAVREPAGVFVEFFRRCGNRFERFSSSPFFLGGRDLGSVLAATGDENRSVDFLSRDEKRKFSVGFNSEDAIKPVSLRLELFPGTPDGQTKDTEAAEEATGGKGDRDSPATASDLEVAMRRSELLHLQGFLREILPAVYGWQVLEDPRRVVAFASNPD</sequence>
<name>A0A0G4HM67_9ALVE</name>
<dbReference type="GO" id="GO:0006355">
    <property type="term" value="P:regulation of DNA-templated transcription"/>
    <property type="evidence" value="ECO:0007669"/>
    <property type="project" value="InterPro"/>
</dbReference>
<accession>A0A0G4HM67</accession>
<dbReference type="VEuPathDB" id="CryptoDB:Cvel_1164"/>
<dbReference type="InterPro" id="IPR009044">
    <property type="entry name" value="ssDNA-bd_transcriptional_reg"/>
</dbReference>
<evidence type="ECO:0000313" key="2">
    <source>
        <dbReference type="EMBL" id="CEM45249.1"/>
    </source>
</evidence>
<organism evidence="2">
    <name type="scientific">Chromera velia CCMP2878</name>
    <dbReference type="NCBI Taxonomy" id="1169474"/>
    <lineage>
        <taxon>Eukaryota</taxon>
        <taxon>Sar</taxon>
        <taxon>Alveolata</taxon>
        <taxon>Colpodellida</taxon>
        <taxon>Chromeraceae</taxon>
        <taxon>Chromera</taxon>
    </lineage>
</organism>
<dbReference type="EMBL" id="CDMZ01003136">
    <property type="protein sequence ID" value="CEM45249.1"/>
    <property type="molecule type" value="Genomic_DNA"/>
</dbReference>
<reference evidence="2" key="1">
    <citation type="submission" date="2014-11" db="EMBL/GenBank/DDBJ databases">
        <authorList>
            <person name="Otto D Thomas"/>
            <person name="Naeem Raeece"/>
        </authorList>
    </citation>
    <scope>NUCLEOTIDE SEQUENCE</scope>
</reference>
<gene>
    <name evidence="2" type="ORF">Cvel_1164</name>
</gene>
<dbReference type="Gene3D" id="2.30.31.10">
    <property type="entry name" value="Transcriptional Coactivator Pc4, Chain A"/>
    <property type="match status" value="1"/>
</dbReference>
<evidence type="ECO:0000256" key="1">
    <source>
        <dbReference type="SAM" id="MobiDB-lite"/>
    </source>
</evidence>
<proteinExistence type="predicted"/>
<feature type="region of interest" description="Disordered" evidence="1">
    <location>
        <begin position="125"/>
        <end position="154"/>
    </location>
</feature>
<protein>
    <submittedName>
        <fullName evidence="2">Uncharacterized protein</fullName>
    </submittedName>
</protein>
<dbReference type="AlphaFoldDB" id="A0A0G4HM67"/>